<protein>
    <submittedName>
        <fullName evidence="2">Uncharacterized protein</fullName>
    </submittedName>
</protein>
<evidence type="ECO:0000256" key="1">
    <source>
        <dbReference type="SAM" id="MobiDB-lite"/>
    </source>
</evidence>
<name>A0AAV9MLE7_9SOLN</name>
<dbReference type="AlphaFoldDB" id="A0AAV9MLE7"/>
<dbReference type="EMBL" id="JAWPEI010000001">
    <property type="protein sequence ID" value="KAK4738182.1"/>
    <property type="molecule type" value="Genomic_DNA"/>
</dbReference>
<feature type="compositionally biased region" description="Polar residues" evidence="1">
    <location>
        <begin position="1"/>
        <end position="13"/>
    </location>
</feature>
<reference evidence="2 3" key="1">
    <citation type="submission" date="2023-10" db="EMBL/GenBank/DDBJ databases">
        <title>Genome-Wide Identification Analysis in wild type Solanum Pinnatisectum Reveals Some Genes Defensing Phytophthora Infestans.</title>
        <authorList>
            <person name="Sun C."/>
        </authorList>
    </citation>
    <scope>NUCLEOTIDE SEQUENCE [LARGE SCALE GENOMIC DNA]</scope>
    <source>
        <strain evidence="2">LQN</strain>
        <tissue evidence="2">Leaf</tissue>
    </source>
</reference>
<gene>
    <name evidence="2" type="ORF">R3W88_001879</name>
</gene>
<dbReference type="Proteomes" id="UP001311915">
    <property type="component" value="Unassembled WGS sequence"/>
</dbReference>
<feature type="compositionally biased region" description="Polar residues" evidence="1">
    <location>
        <begin position="37"/>
        <end position="46"/>
    </location>
</feature>
<feature type="region of interest" description="Disordered" evidence="1">
    <location>
        <begin position="1"/>
        <end position="46"/>
    </location>
</feature>
<proteinExistence type="predicted"/>
<organism evidence="2 3">
    <name type="scientific">Solanum pinnatisectum</name>
    <name type="common">tansyleaf nightshade</name>
    <dbReference type="NCBI Taxonomy" id="50273"/>
    <lineage>
        <taxon>Eukaryota</taxon>
        <taxon>Viridiplantae</taxon>
        <taxon>Streptophyta</taxon>
        <taxon>Embryophyta</taxon>
        <taxon>Tracheophyta</taxon>
        <taxon>Spermatophyta</taxon>
        <taxon>Magnoliopsida</taxon>
        <taxon>eudicotyledons</taxon>
        <taxon>Gunneridae</taxon>
        <taxon>Pentapetalae</taxon>
        <taxon>asterids</taxon>
        <taxon>lamiids</taxon>
        <taxon>Solanales</taxon>
        <taxon>Solanaceae</taxon>
        <taxon>Solanoideae</taxon>
        <taxon>Solaneae</taxon>
        <taxon>Solanum</taxon>
    </lineage>
</organism>
<keyword evidence="3" id="KW-1185">Reference proteome</keyword>
<accession>A0AAV9MLE7</accession>
<evidence type="ECO:0000313" key="3">
    <source>
        <dbReference type="Proteomes" id="UP001311915"/>
    </source>
</evidence>
<evidence type="ECO:0000313" key="2">
    <source>
        <dbReference type="EMBL" id="KAK4738182.1"/>
    </source>
</evidence>
<sequence>MMTTANPLDNTQKPIRKSEDDKPATSLDMGAGHRSSSKQLQDHQLTTTAQIHPRISITHHLLHSLELHLFGAEIQDSDKCWECCS</sequence>
<comment type="caution">
    <text evidence="2">The sequence shown here is derived from an EMBL/GenBank/DDBJ whole genome shotgun (WGS) entry which is preliminary data.</text>
</comment>